<accession>A0A7S9DV47</accession>
<dbReference type="InterPro" id="IPR036688">
    <property type="entry name" value="MoeA_C_domain_IV_sf"/>
</dbReference>
<dbReference type="Gene3D" id="3.40.980.10">
    <property type="entry name" value="MoaB/Mog-like domain"/>
    <property type="match status" value="1"/>
</dbReference>
<keyword evidence="7 11" id="KW-0479">Metal-binding</keyword>
<evidence type="ECO:0000313" key="13">
    <source>
        <dbReference type="EMBL" id="QPG04410.1"/>
    </source>
</evidence>
<reference evidence="13 14" key="1">
    <citation type="submission" date="2020-11" db="EMBL/GenBank/DDBJ databases">
        <title>Complete genome sequence for Salinimonas sp. strain G2-b.</title>
        <authorList>
            <person name="Park S.-J."/>
        </authorList>
    </citation>
    <scope>NUCLEOTIDE SEQUENCE [LARGE SCALE GENOMIC DNA]</scope>
    <source>
        <strain evidence="13 14">G2-b</strain>
    </source>
</reference>
<comment type="cofactor">
    <cofactor evidence="1 11">
        <name>Mg(2+)</name>
        <dbReference type="ChEBI" id="CHEBI:18420"/>
    </cofactor>
</comment>
<dbReference type="RefSeq" id="WP_195809506.1">
    <property type="nucleotide sequence ID" value="NZ_CP064795.1"/>
</dbReference>
<keyword evidence="6 11" id="KW-0808">Transferase</keyword>
<dbReference type="GO" id="GO:0061599">
    <property type="term" value="F:molybdopterin molybdotransferase activity"/>
    <property type="evidence" value="ECO:0007669"/>
    <property type="project" value="UniProtKB-UniRule"/>
</dbReference>
<name>A0A7S9DV47_9ALTE</name>
<dbReference type="KEGG" id="smaa:IT774_09040"/>
<evidence type="ECO:0000256" key="3">
    <source>
        <dbReference type="ARBA" id="ARBA00005046"/>
    </source>
</evidence>
<evidence type="ECO:0000256" key="6">
    <source>
        <dbReference type="ARBA" id="ARBA00022679"/>
    </source>
</evidence>
<comment type="pathway">
    <text evidence="3 11">Cofactor biosynthesis; molybdopterin biosynthesis.</text>
</comment>
<dbReference type="SMART" id="SM00852">
    <property type="entry name" value="MoCF_biosynth"/>
    <property type="match status" value="1"/>
</dbReference>
<comment type="similarity">
    <text evidence="4 11">Belongs to the MoeA family.</text>
</comment>
<evidence type="ECO:0000256" key="2">
    <source>
        <dbReference type="ARBA" id="ARBA00002901"/>
    </source>
</evidence>
<dbReference type="InterPro" id="IPR001453">
    <property type="entry name" value="MoaB/Mog_dom"/>
</dbReference>
<evidence type="ECO:0000256" key="7">
    <source>
        <dbReference type="ARBA" id="ARBA00022723"/>
    </source>
</evidence>
<evidence type="ECO:0000256" key="5">
    <source>
        <dbReference type="ARBA" id="ARBA00022505"/>
    </source>
</evidence>
<dbReference type="Gene3D" id="3.90.105.10">
    <property type="entry name" value="Molybdopterin biosynthesis moea protein, domain 2"/>
    <property type="match status" value="1"/>
</dbReference>
<dbReference type="InterPro" id="IPR036425">
    <property type="entry name" value="MoaB/Mog-like_dom_sf"/>
</dbReference>
<dbReference type="InterPro" id="IPR036135">
    <property type="entry name" value="MoeA_linker/N_sf"/>
</dbReference>
<dbReference type="PANTHER" id="PTHR10192:SF5">
    <property type="entry name" value="GEPHYRIN"/>
    <property type="match status" value="1"/>
</dbReference>
<evidence type="ECO:0000256" key="9">
    <source>
        <dbReference type="ARBA" id="ARBA00023150"/>
    </source>
</evidence>
<dbReference type="SUPFAM" id="SSF63867">
    <property type="entry name" value="MoeA C-terminal domain-like"/>
    <property type="match status" value="1"/>
</dbReference>
<dbReference type="Pfam" id="PF03454">
    <property type="entry name" value="MoeA_C"/>
    <property type="match status" value="1"/>
</dbReference>
<sequence length="415" mass="44045">MASEQWLSLPDARRALLQQARPVAEVQNCPVVHALGRIVAENIYAPINVPPLAVSAMDGYALAPGAVNPTNTFEIVVTILAGQDVSTIQLKPGQAARIMTGAGIPDGADRVVMQENTTQSANTVQVGPLPGPGENIRAKGNDIACNEQVVSAGVRLKPAHLMLLSSLGIAHIRVYRKLNVALLATGDELRYPGDSLSPGQIYNSNSVGIAALLQPYDVNLIDLGIVADKPEALKQIFKDAMACADILISSGGVSVGEADHVKSVLQNLGRVGFWKVAMKPGKPFAFGHLDTCLFCGVPGNPVSAYVTTEQLVVPLIQHIQGEQHLPEPLIIEATLTAEVRHRPGRAEFVRAQLAQDAHGRWQVAPLPKQSSGVMTTVTRANAYLLVPADSHGLACNTLVSVQPFDLHSNWSPSAS</sequence>
<dbReference type="InterPro" id="IPR008284">
    <property type="entry name" value="MoCF_biosynth_CS"/>
</dbReference>
<proteinExistence type="inferred from homology"/>
<comment type="catalytic activity">
    <reaction evidence="10">
        <text>adenylyl-molybdopterin + molybdate = Mo-molybdopterin + AMP + H(+)</text>
        <dbReference type="Rhea" id="RHEA:35047"/>
        <dbReference type="ChEBI" id="CHEBI:15378"/>
        <dbReference type="ChEBI" id="CHEBI:36264"/>
        <dbReference type="ChEBI" id="CHEBI:62727"/>
        <dbReference type="ChEBI" id="CHEBI:71302"/>
        <dbReference type="ChEBI" id="CHEBI:456215"/>
        <dbReference type="EC" id="2.10.1.1"/>
    </reaction>
</comment>
<keyword evidence="9 11" id="KW-0501">Molybdenum cofactor biosynthesis</keyword>
<dbReference type="EC" id="2.10.1.1" evidence="11"/>
<dbReference type="Gene3D" id="2.170.190.11">
    <property type="entry name" value="Molybdopterin biosynthesis moea protein, domain 3"/>
    <property type="match status" value="1"/>
</dbReference>
<dbReference type="InterPro" id="IPR005110">
    <property type="entry name" value="MoeA_linker/N"/>
</dbReference>
<evidence type="ECO:0000256" key="4">
    <source>
        <dbReference type="ARBA" id="ARBA00010763"/>
    </source>
</evidence>
<dbReference type="GO" id="GO:0005829">
    <property type="term" value="C:cytosol"/>
    <property type="evidence" value="ECO:0007669"/>
    <property type="project" value="TreeGrafter"/>
</dbReference>
<evidence type="ECO:0000256" key="10">
    <source>
        <dbReference type="ARBA" id="ARBA00047317"/>
    </source>
</evidence>
<dbReference type="SUPFAM" id="SSF63882">
    <property type="entry name" value="MoeA N-terminal region -like"/>
    <property type="match status" value="1"/>
</dbReference>
<dbReference type="CDD" id="cd00887">
    <property type="entry name" value="MoeA"/>
    <property type="match status" value="1"/>
</dbReference>
<dbReference type="InterPro" id="IPR038987">
    <property type="entry name" value="MoeA-like"/>
</dbReference>
<keyword evidence="14" id="KW-1185">Reference proteome</keyword>
<dbReference type="Proteomes" id="UP000595095">
    <property type="component" value="Chromosome"/>
</dbReference>
<dbReference type="UniPathway" id="UPA00344"/>
<dbReference type="AlphaFoldDB" id="A0A7S9DV47"/>
<dbReference type="InterPro" id="IPR005111">
    <property type="entry name" value="MoeA_C_domain_IV"/>
</dbReference>
<dbReference type="FunFam" id="3.40.980.10:FF:000004">
    <property type="entry name" value="Molybdopterin molybdenumtransferase"/>
    <property type="match status" value="1"/>
</dbReference>
<dbReference type="Gene3D" id="2.40.340.10">
    <property type="entry name" value="MoeA, C-terminal, domain IV"/>
    <property type="match status" value="1"/>
</dbReference>
<evidence type="ECO:0000259" key="12">
    <source>
        <dbReference type="SMART" id="SM00852"/>
    </source>
</evidence>
<keyword evidence="8 11" id="KW-0460">Magnesium</keyword>
<dbReference type="EMBL" id="CP064795">
    <property type="protein sequence ID" value="QPG04410.1"/>
    <property type="molecule type" value="Genomic_DNA"/>
</dbReference>
<keyword evidence="5 11" id="KW-0500">Molybdenum</keyword>
<dbReference type="NCBIfam" id="NF045515">
    <property type="entry name" value="Glp_gephyrin"/>
    <property type="match status" value="1"/>
</dbReference>
<dbReference type="Pfam" id="PF00994">
    <property type="entry name" value="MoCF_biosynth"/>
    <property type="match status" value="1"/>
</dbReference>
<evidence type="ECO:0000256" key="8">
    <source>
        <dbReference type="ARBA" id="ARBA00022842"/>
    </source>
</evidence>
<evidence type="ECO:0000256" key="11">
    <source>
        <dbReference type="RuleBase" id="RU365090"/>
    </source>
</evidence>
<dbReference type="GO" id="GO:0046872">
    <property type="term" value="F:metal ion binding"/>
    <property type="evidence" value="ECO:0007669"/>
    <property type="project" value="UniProtKB-UniRule"/>
</dbReference>
<dbReference type="Pfam" id="PF03453">
    <property type="entry name" value="MoeA_N"/>
    <property type="match status" value="1"/>
</dbReference>
<gene>
    <name evidence="13" type="ORF">IT774_09040</name>
</gene>
<dbReference type="NCBIfam" id="TIGR00177">
    <property type="entry name" value="molyb_syn"/>
    <property type="match status" value="1"/>
</dbReference>
<evidence type="ECO:0000256" key="1">
    <source>
        <dbReference type="ARBA" id="ARBA00001946"/>
    </source>
</evidence>
<dbReference type="PANTHER" id="PTHR10192">
    <property type="entry name" value="MOLYBDOPTERIN BIOSYNTHESIS PROTEIN"/>
    <property type="match status" value="1"/>
</dbReference>
<evidence type="ECO:0000313" key="14">
    <source>
        <dbReference type="Proteomes" id="UP000595095"/>
    </source>
</evidence>
<dbReference type="SUPFAM" id="SSF53218">
    <property type="entry name" value="Molybdenum cofactor biosynthesis proteins"/>
    <property type="match status" value="1"/>
</dbReference>
<organism evidence="13 14">
    <name type="scientific">Salinimonas marina</name>
    <dbReference type="NCBI Taxonomy" id="2785918"/>
    <lineage>
        <taxon>Bacteria</taxon>
        <taxon>Pseudomonadati</taxon>
        <taxon>Pseudomonadota</taxon>
        <taxon>Gammaproteobacteria</taxon>
        <taxon>Alteromonadales</taxon>
        <taxon>Alteromonadaceae</taxon>
        <taxon>Alteromonas/Salinimonas group</taxon>
        <taxon>Salinimonas</taxon>
    </lineage>
</organism>
<protein>
    <recommendedName>
        <fullName evidence="11">Molybdopterin molybdenumtransferase</fullName>
        <ecNumber evidence="11">2.10.1.1</ecNumber>
    </recommendedName>
</protein>
<comment type="function">
    <text evidence="2 11">Catalyzes the insertion of molybdate into adenylated molybdopterin with the concomitant release of AMP.</text>
</comment>
<dbReference type="PROSITE" id="PS01079">
    <property type="entry name" value="MOCF_BIOSYNTHESIS_2"/>
    <property type="match status" value="1"/>
</dbReference>
<feature type="domain" description="MoaB/Mog" evidence="12">
    <location>
        <begin position="181"/>
        <end position="318"/>
    </location>
</feature>
<dbReference type="GO" id="GO:0006777">
    <property type="term" value="P:Mo-molybdopterin cofactor biosynthetic process"/>
    <property type="evidence" value="ECO:0007669"/>
    <property type="project" value="UniProtKB-UniRule"/>
</dbReference>